<evidence type="ECO:0000313" key="1">
    <source>
        <dbReference type="EMBL" id="BBI48582.1"/>
    </source>
</evidence>
<name>A0ABN5WNX3_9GAMM</name>
<organism evidence="1 2">
    <name type="scientific">Vreelandella olivaria</name>
    <dbReference type="NCBI Taxonomy" id="390919"/>
    <lineage>
        <taxon>Bacteria</taxon>
        <taxon>Pseudomonadati</taxon>
        <taxon>Pseudomonadota</taxon>
        <taxon>Gammaproteobacteria</taxon>
        <taxon>Oceanospirillales</taxon>
        <taxon>Halomonadaceae</taxon>
        <taxon>Vreelandella</taxon>
    </lineage>
</organism>
<keyword evidence="2" id="KW-1185">Reference proteome</keyword>
<proteinExistence type="predicted"/>
<gene>
    <name evidence="1" type="ORF">HORIV_10030</name>
</gene>
<sequence length="63" mass="6849">MLTRKAEGGVEYRFVGGPYQPEDYLVESEAGVAALDYTNGPAACAAAARRCRPSWARPLNFAR</sequence>
<protein>
    <submittedName>
        <fullName evidence="1">Uncharacterized protein</fullName>
    </submittedName>
</protein>
<dbReference type="EMBL" id="AP019416">
    <property type="protein sequence ID" value="BBI48582.1"/>
    <property type="molecule type" value="Genomic_DNA"/>
</dbReference>
<reference evidence="2" key="1">
    <citation type="journal article" date="2019" name="Microbiol. Resour. Announc.">
        <title>Complete Genome Sequence of Halomonas olivaria, a Moderately Halophilic Bacterium Isolated from Olive Processing Effluents, Obtained by Nanopore Sequencing.</title>
        <authorList>
            <person name="Nagata S."/>
            <person name="Ii K.M."/>
            <person name="Tsukimi T."/>
            <person name="Miura M.C."/>
            <person name="Galipon J."/>
            <person name="Arakawa K."/>
        </authorList>
    </citation>
    <scope>NUCLEOTIDE SEQUENCE [LARGE SCALE GENOMIC DNA]</scope>
    <source>
        <strain evidence="2">TYRC17</strain>
    </source>
</reference>
<dbReference type="Proteomes" id="UP000289555">
    <property type="component" value="Chromosome"/>
</dbReference>
<accession>A0ABN5WNX3</accession>
<evidence type="ECO:0000313" key="2">
    <source>
        <dbReference type="Proteomes" id="UP000289555"/>
    </source>
</evidence>